<dbReference type="GeneID" id="11468309"/>
<evidence type="ECO:0000256" key="3">
    <source>
        <dbReference type="ARBA" id="ARBA00023128"/>
    </source>
</evidence>
<dbReference type="KEGG" id="erc:Ecym_5229"/>
<dbReference type="eggNOG" id="ENOG502QREM">
    <property type="taxonomic scope" value="Eukaryota"/>
</dbReference>
<evidence type="ECO:0000256" key="4">
    <source>
        <dbReference type="SAM" id="SignalP"/>
    </source>
</evidence>
<dbReference type="OrthoDB" id="5339822at2759"/>
<dbReference type="AlphaFoldDB" id="I6ND55"/>
<dbReference type="InterPro" id="IPR051526">
    <property type="entry name" value="Beta-Glucosidase_SUN"/>
</dbReference>
<dbReference type="InterPro" id="IPR005556">
    <property type="entry name" value="SUN"/>
</dbReference>
<evidence type="ECO:0000256" key="1">
    <source>
        <dbReference type="ARBA" id="ARBA00004173"/>
    </source>
</evidence>
<sequence>MKGLASVLLVGVCGVGGVVGGEHHAHQEKRPVVTIVNTKYVTVGANEVVKTMTTMGPDLVGKKPLKDFFSEPVATGAVSVEAEESKGSAGLHVGDLVGDLGKLGASIAGDLMAFVRPSEKFADGVVPCGEFPAGQGAVSVPWVGLGGWSSVMDADGHTASECQDGYYCSYACQAGMSKTQWPAEQPGDGKSMGGLYCKDGYLYRTNAESEYLCEWGVDAAVAVNNKDSGIAMCRTDYPASENMVVPTVLSPGDSKPVSIVDGDTYYKWRGMRTSTQYYVNNAGVSVEDGCVWGEPGSGIGNWAPVVLGAGHVGGITYLSIIPNPNNRDPPNFNVKIVASKGSNVIGDCKYENGVYSHGSDGCTASVLSGSAQFVFY</sequence>
<dbReference type="InParanoid" id="I6ND55"/>
<feature type="signal peptide" evidence="4">
    <location>
        <begin position="1"/>
        <end position="20"/>
    </location>
</feature>
<keyword evidence="3" id="KW-0496">Mitochondrion</keyword>
<dbReference type="Pfam" id="PF03856">
    <property type="entry name" value="SUN"/>
    <property type="match status" value="1"/>
</dbReference>
<organism evidence="5 6">
    <name type="scientific">Eremothecium cymbalariae (strain CBS 270.75 / DBVPG 7215 / KCTC 17166 / NRRL Y-17582)</name>
    <name type="common">Yeast</name>
    <dbReference type="NCBI Taxonomy" id="931890"/>
    <lineage>
        <taxon>Eukaryota</taxon>
        <taxon>Fungi</taxon>
        <taxon>Dikarya</taxon>
        <taxon>Ascomycota</taxon>
        <taxon>Saccharomycotina</taxon>
        <taxon>Saccharomycetes</taxon>
        <taxon>Saccharomycetales</taxon>
        <taxon>Saccharomycetaceae</taxon>
        <taxon>Eremothecium</taxon>
    </lineage>
</organism>
<dbReference type="GO" id="GO:0009272">
    <property type="term" value="P:fungal-type cell wall biogenesis"/>
    <property type="evidence" value="ECO:0007669"/>
    <property type="project" value="EnsemblFungi"/>
</dbReference>
<dbReference type="RefSeq" id="XP_003646814.1">
    <property type="nucleotide sequence ID" value="XM_003646766.1"/>
</dbReference>
<dbReference type="GO" id="GO:0031505">
    <property type="term" value="P:fungal-type cell wall organization"/>
    <property type="evidence" value="ECO:0007669"/>
    <property type="project" value="TreeGrafter"/>
</dbReference>
<dbReference type="GO" id="GO:0005743">
    <property type="term" value="C:mitochondrial inner membrane"/>
    <property type="evidence" value="ECO:0007669"/>
    <property type="project" value="EnsemblFungi"/>
</dbReference>
<accession>I6ND55</accession>
<keyword evidence="6" id="KW-1185">Reference proteome</keyword>
<protein>
    <submittedName>
        <fullName evidence="5">Uncharacterized protein</fullName>
    </submittedName>
</protein>
<dbReference type="STRING" id="931890.I6ND55"/>
<comment type="similarity">
    <text evidence="2">Belongs to the SUN family.</text>
</comment>
<evidence type="ECO:0000313" key="5">
    <source>
        <dbReference type="EMBL" id="AET39997.1"/>
    </source>
</evidence>
<dbReference type="OMA" id="CIWGTEG"/>
<dbReference type="PANTHER" id="PTHR31316">
    <property type="entry name" value="BETA-GLUCOSIDASE-LIKE PROTEIN NCA3, MITOCHONDRIAL-RELATED"/>
    <property type="match status" value="1"/>
</dbReference>
<dbReference type="GO" id="GO:0009277">
    <property type="term" value="C:fungal-type cell wall"/>
    <property type="evidence" value="ECO:0007669"/>
    <property type="project" value="TreeGrafter"/>
</dbReference>
<reference evidence="5 6" key="1">
    <citation type="journal article" date="2011" name="G3 (Bethesda)">
        <title>Genome evolution in the Eremothecium clade of the Saccharomyces complex revealed by comparative genomics.</title>
        <authorList>
            <person name="Wendland J."/>
            <person name="Walther A."/>
        </authorList>
    </citation>
    <scope>NUCLEOTIDE SEQUENCE [LARGE SCALE GENOMIC DNA]</scope>
    <source>
        <strain evidence="6">CBS 270.75 / DBVPG 7215 / KCTC 17166 / NRRL Y-17582</strain>
    </source>
</reference>
<keyword evidence="4" id="KW-0732">Signal</keyword>
<dbReference type="GO" id="GO:0009986">
    <property type="term" value="C:cell surface"/>
    <property type="evidence" value="ECO:0007669"/>
    <property type="project" value="TreeGrafter"/>
</dbReference>
<dbReference type="Proteomes" id="UP000006790">
    <property type="component" value="Chromosome 5"/>
</dbReference>
<comment type="subcellular location">
    <subcellularLocation>
        <location evidence="1">Mitochondrion</location>
    </subcellularLocation>
</comment>
<dbReference type="EMBL" id="CP002501">
    <property type="protein sequence ID" value="AET39997.1"/>
    <property type="molecule type" value="Genomic_DNA"/>
</dbReference>
<proteinExistence type="inferred from homology"/>
<dbReference type="GO" id="GO:0000422">
    <property type="term" value="P:autophagy of mitochondrion"/>
    <property type="evidence" value="ECO:0007669"/>
    <property type="project" value="EnsemblFungi"/>
</dbReference>
<dbReference type="HOGENOM" id="CLU_033459_0_0_1"/>
<dbReference type="PANTHER" id="PTHR31316:SF2">
    <property type="entry name" value="BETA-GLUCOSIDASE-LIKE PROTEIN NCA3, MITOCHONDRIAL-RELATED"/>
    <property type="match status" value="1"/>
</dbReference>
<evidence type="ECO:0000256" key="2">
    <source>
        <dbReference type="ARBA" id="ARBA00010579"/>
    </source>
</evidence>
<feature type="chain" id="PRO_5003705550" evidence="4">
    <location>
        <begin position="21"/>
        <end position="376"/>
    </location>
</feature>
<name>I6ND55_ERECY</name>
<gene>
    <name evidence="5" type="ordered locus">Ecym_5229</name>
</gene>
<evidence type="ECO:0000313" key="6">
    <source>
        <dbReference type="Proteomes" id="UP000006790"/>
    </source>
</evidence>